<comment type="caution">
    <text evidence="2">The sequence shown here is derived from an EMBL/GenBank/DDBJ whole genome shotgun (WGS) entry which is preliminary data.</text>
</comment>
<evidence type="ECO:0000313" key="2">
    <source>
        <dbReference type="EMBL" id="CAG8851017.1"/>
    </source>
</evidence>
<dbReference type="InterPro" id="IPR008136">
    <property type="entry name" value="CinA_C"/>
</dbReference>
<dbReference type="SUPFAM" id="SSF142433">
    <property type="entry name" value="CinA-like"/>
    <property type="match status" value="1"/>
</dbReference>
<gene>
    <name evidence="2" type="ORF">GMARGA_LOCUS40514</name>
</gene>
<feature type="domain" description="CinA C-terminal" evidence="1">
    <location>
        <begin position="4"/>
        <end position="52"/>
    </location>
</feature>
<organism evidence="2 3">
    <name type="scientific">Gigaspora margarita</name>
    <dbReference type="NCBI Taxonomy" id="4874"/>
    <lineage>
        <taxon>Eukaryota</taxon>
        <taxon>Fungi</taxon>
        <taxon>Fungi incertae sedis</taxon>
        <taxon>Mucoromycota</taxon>
        <taxon>Glomeromycotina</taxon>
        <taxon>Glomeromycetes</taxon>
        <taxon>Diversisporales</taxon>
        <taxon>Gigasporaceae</taxon>
        <taxon>Gigaspora</taxon>
    </lineage>
</organism>
<dbReference type="Pfam" id="PF02464">
    <property type="entry name" value="CinA"/>
    <property type="match status" value="1"/>
</dbReference>
<name>A0ABN7X8Y8_GIGMA</name>
<evidence type="ECO:0000259" key="1">
    <source>
        <dbReference type="Pfam" id="PF02464"/>
    </source>
</evidence>
<proteinExistence type="predicted"/>
<keyword evidence="3" id="KW-1185">Reference proteome</keyword>
<dbReference type="EMBL" id="CAJVQB010103892">
    <property type="protein sequence ID" value="CAG8851017.1"/>
    <property type="molecule type" value="Genomic_DNA"/>
</dbReference>
<evidence type="ECO:0000313" key="3">
    <source>
        <dbReference type="Proteomes" id="UP000789901"/>
    </source>
</evidence>
<dbReference type="Proteomes" id="UP000789901">
    <property type="component" value="Unassembled WGS sequence"/>
</dbReference>
<dbReference type="Gene3D" id="3.90.950.20">
    <property type="entry name" value="CinA-like"/>
    <property type="match status" value="1"/>
</dbReference>
<protein>
    <submittedName>
        <fullName evidence="2">39589_t:CDS:1</fullName>
    </submittedName>
</protein>
<feature type="non-terminal residue" evidence="2">
    <location>
        <position position="52"/>
    </location>
</feature>
<dbReference type="InterPro" id="IPR036653">
    <property type="entry name" value="CinA-like_C"/>
</dbReference>
<feature type="non-terminal residue" evidence="2">
    <location>
        <position position="1"/>
    </location>
</feature>
<sequence length="52" mass="5657">QRTYTSGLFAKLITDIEGAGQIFKGDFIVYSNETKIKLAGVSSLTLKKYGAI</sequence>
<accession>A0ABN7X8Y8</accession>
<reference evidence="2 3" key="1">
    <citation type="submission" date="2021-06" db="EMBL/GenBank/DDBJ databases">
        <authorList>
            <person name="Kallberg Y."/>
            <person name="Tangrot J."/>
            <person name="Rosling A."/>
        </authorList>
    </citation>
    <scope>NUCLEOTIDE SEQUENCE [LARGE SCALE GENOMIC DNA]</scope>
    <source>
        <strain evidence="2 3">120-4 pot B 10/14</strain>
    </source>
</reference>